<organism evidence="1 2">
    <name type="scientific">Rhododendron griersonianum</name>
    <dbReference type="NCBI Taxonomy" id="479676"/>
    <lineage>
        <taxon>Eukaryota</taxon>
        <taxon>Viridiplantae</taxon>
        <taxon>Streptophyta</taxon>
        <taxon>Embryophyta</taxon>
        <taxon>Tracheophyta</taxon>
        <taxon>Spermatophyta</taxon>
        <taxon>Magnoliopsida</taxon>
        <taxon>eudicotyledons</taxon>
        <taxon>Gunneridae</taxon>
        <taxon>Pentapetalae</taxon>
        <taxon>asterids</taxon>
        <taxon>Ericales</taxon>
        <taxon>Ericaceae</taxon>
        <taxon>Ericoideae</taxon>
        <taxon>Rhodoreae</taxon>
        <taxon>Rhododendron</taxon>
    </lineage>
</organism>
<accession>A0AAV6ITA3</accession>
<keyword evidence="2" id="KW-1185">Reference proteome</keyword>
<sequence>MEMVQMMEWSETPWGNGKMMIEQAKEELQILEAQHPNRYQEKKPKELININLKLTIDVPYRKQSTIL</sequence>
<evidence type="ECO:0000313" key="2">
    <source>
        <dbReference type="Proteomes" id="UP000823749"/>
    </source>
</evidence>
<dbReference type="Proteomes" id="UP000823749">
    <property type="component" value="Chromosome 10"/>
</dbReference>
<dbReference type="EMBL" id="JACTNZ010000010">
    <property type="protein sequence ID" value="KAG5529864.1"/>
    <property type="molecule type" value="Genomic_DNA"/>
</dbReference>
<gene>
    <name evidence="1" type="ORF">RHGRI_030292</name>
</gene>
<protein>
    <submittedName>
        <fullName evidence="1">Uncharacterized protein</fullName>
    </submittedName>
</protein>
<reference evidence="1" key="1">
    <citation type="submission" date="2020-08" db="EMBL/GenBank/DDBJ databases">
        <title>Plant Genome Project.</title>
        <authorList>
            <person name="Zhang R.-G."/>
        </authorList>
    </citation>
    <scope>NUCLEOTIDE SEQUENCE</scope>
    <source>
        <strain evidence="1">WSP0</strain>
        <tissue evidence="1">Leaf</tissue>
    </source>
</reference>
<evidence type="ECO:0000313" key="1">
    <source>
        <dbReference type="EMBL" id="KAG5529864.1"/>
    </source>
</evidence>
<proteinExistence type="predicted"/>
<comment type="caution">
    <text evidence="1">The sequence shown here is derived from an EMBL/GenBank/DDBJ whole genome shotgun (WGS) entry which is preliminary data.</text>
</comment>
<name>A0AAV6ITA3_9ERIC</name>
<dbReference type="AlphaFoldDB" id="A0AAV6ITA3"/>